<sequence length="309" mass="34758">MFSYAQDDIVEALNRYGTLDAWSVRAVKESAIIGGKVKYLYEFFGDRDTVETREPYAAPEGYYWRTNNILAVVMGVTKTNNTVFPEKRGDGYCARIETHIESVKAFGIVNMDVTCQGAFILGALTEPISDTKDPMAKVLYGVPFSGRPEALVYDYKAEVGHEAIRGTGFSRLKPLGYPDYPEVAVILQKRWEDADGNIFALRVGTGYEVIKENVPEWKNGHRLEIHYGDISGEDFYEDYMRLQQGDEKTFHAINSRGENVMVKEVGWASADETPDCMIIKFLSSCGQAFYGGVGNTLWIDNIRLVMPEQ</sequence>
<organism evidence="1 2">
    <name type="scientific">Candidatus Cryptobacteroides excrementavium</name>
    <dbReference type="NCBI Taxonomy" id="2840759"/>
    <lineage>
        <taxon>Bacteria</taxon>
        <taxon>Pseudomonadati</taxon>
        <taxon>Bacteroidota</taxon>
        <taxon>Bacteroidia</taxon>
        <taxon>Bacteroidales</taxon>
        <taxon>Candidatus Cryptobacteroides</taxon>
    </lineage>
</organism>
<comment type="caution">
    <text evidence="1">The sequence shown here is derived from an EMBL/GenBank/DDBJ whole genome shotgun (WGS) entry which is preliminary data.</text>
</comment>
<name>A0A9D9J1R2_9BACT</name>
<dbReference type="InterPro" id="IPR038653">
    <property type="entry name" value="Put_CMD_sf"/>
</dbReference>
<evidence type="ECO:0000313" key="2">
    <source>
        <dbReference type="Proteomes" id="UP000823750"/>
    </source>
</evidence>
<gene>
    <name evidence="1" type="ORF">IAB78_00965</name>
</gene>
<reference evidence="1" key="1">
    <citation type="submission" date="2020-10" db="EMBL/GenBank/DDBJ databases">
        <authorList>
            <person name="Gilroy R."/>
        </authorList>
    </citation>
    <scope>NUCLEOTIDE SEQUENCE</scope>
    <source>
        <strain evidence="1">B2-16538</strain>
    </source>
</reference>
<proteinExistence type="predicted"/>
<reference evidence="1" key="2">
    <citation type="journal article" date="2021" name="PeerJ">
        <title>Extensive microbial diversity within the chicken gut microbiome revealed by metagenomics and culture.</title>
        <authorList>
            <person name="Gilroy R."/>
            <person name="Ravi A."/>
            <person name="Getino M."/>
            <person name="Pursley I."/>
            <person name="Horton D.L."/>
            <person name="Alikhan N.F."/>
            <person name="Baker D."/>
            <person name="Gharbi K."/>
            <person name="Hall N."/>
            <person name="Watson M."/>
            <person name="Adriaenssens E.M."/>
            <person name="Foster-Nyarko E."/>
            <person name="Jarju S."/>
            <person name="Secka A."/>
            <person name="Antonio M."/>
            <person name="Oren A."/>
            <person name="Chaudhuri R.R."/>
            <person name="La Ragione R."/>
            <person name="Hildebrand F."/>
            <person name="Pallen M.J."/>
        </authorList>
    </citation>
    <scope>NUCLEOTIDE SEQUENCE</scope>
    <source>
        <strain evidence="1">B2-16538</strain>
    </source>
</reference>
<accession>A0A9D9J1R2</accession>
<protein>
    <submittedName>
        <fullName evidence="1">PCMD domain-containing protein</fullName>
    </submittedName>
</protein>
<dbReference type="AlphaFoldDB" id="A0A9D9J1R2"/>
<evidence type="ECO:0000313" key="1">
    <source>
        <dbReference type="EMBL" id="MBO8484981.1"/>
    </source>
</evidence>
<dbReference type="Gene3D" id="2.60.120.890">
    <property type="entry name" value="BT2081, beta-jelly-roll domain"/>
    <property type="match status" value="1"/>
</dbReference>
<dbReference type="EMBL" id="JADILX010000019">
    <property type="protein sequence ID" value="MBO8484981.1"/>
    <property type="molecule type" value="Genomic_DNA"/>
</dbReference>
<dbReference type="Proteomes" id="UP000823750">
    <property type="component" value="Unassembled WGS sequence"/>
</dbReference>